<comment type="caution">
    <text evidence="7">The sequence shown here is derived from an EMBL/GenBank/DDBJ whole genome shotgun (WGS) entry which is preliminary data.</text>
</comment>
<dbReference type="PANTHER" id="PTHR14152:SF5">
    <property type="entry name" value="U4_U6.U5 TRI-SNRNP-ASSOCIATED PROTEIN 1"/>
    <property type="match status" value="1"/>
</dbReference>
<feature type="compositionally biased region" description="Basic residues" evidence="6">
    <location>
        <begin position="39"/>
        <end position="50"/>
    </location>
</feature>
<dbReference type="EMBL" id="CADEPI010000114">
    <property type="protein sequence ID" value="CAB3375522.1"/>
    <property type="molecule type" value="Genomic_DNA"/>
</dbReference>
<feature type="compositionally biased region" description="Acidic residues" evidence="6">
    <location>
        <begin position="457"/>
        <end position="467"/>
    </location>
</feature>
<feature type="compositionally biased region" description="Basic and acidic residues" evidence="6">
    <location>
        <begin position="26"/>
        <end position="38"/>
    </location>
</feature>
<keyword evidence="5" id="KW-0539">Nucleus</keyword>
<proteinExistence type="inferred from homology"/>
<feature type="region of interest" description="Disordered" evidence="6">
    <location>
        <begin position="409"/>
        <end position="492"/>
    </location>
</feature>
<feature type="region of interest" description="Disordered" evidence="6">
    <location>
        <begin position="1"/>
        <end position="172"/>
    </location>
</feature>
<accession>A0A8S1CXL6</accession>
<evidence type="ECO:0000256" key="6">
    <source>
        <dbReference type="SAM" id="MobiDB-lite"/>
    </source>
</evidence>
<feature type="compositionally biased region" description="Basic and acidic residues" evidence="6">
    <location>
        <begin position="141"/>
        <end position="150"/>
    </location>
</feature>
<evidence type="ECO:0000256" key="4">
    <source>
        <dbReference type="ARBA" id="ARBA00023187"/>
    </source>
</evidence>
<evidence type="ECO:0000256" key="3">
    <source>
        <dbReference type="ARBA" id="ARBA00022664"/>
    </source>
</evidence>
<feature type="compositionally biased region" description="Basic and acidic residues" evidence="6">
    <location>
        <begin position="51"/>
        <end position="61"/>
    </location>
</feature>
<dbReference type="InterPro" id="IPR005011">
    <property type="entry name" value="SNU66/SART1"/>
</dbReference>
<dbReference type="Proteomes" id="UP000494165">
    <property type="component" value="Unassembled WGS sequence"/>
</dbReference>
<keyword evidence="8" id="KW-1185">Reference proteome</keyword>
<evidence type="ECO:0008006" key="9">
    <source>
        <dbReference type="Google" id="ProtNLM"/>
    </source>
</evidence>
<dbReference type="OrthoDB" id="5583at2759"/>
<name>A0A8S1CXL6_9INSE</name>
<dbReference type="GO" id="GO:0046540">
    <property type="term" value="C:U4/U6 x U5 tri-snRNP complex"/>
    <property type="evidence" value="ECO:0007669"/>
    <property type="project" value="InterPro"/>
</dbReference>
<dbReference type="Pfam" id="PF19252">
    <property type="entry name" value="HIND"/>
    <property type="match status" value="1"/>
</dbReference>
<evidence type="ECO:0000256" key="2">
    <source>
        <dbReference type="ARBA" id="ARBA00006076"/>
    </source>
</evidence>
<gene>
    <name evidence="7" type="ORF">CLODIP_2_CD14967</name>
</gene>
<evidence type="ECO:0000313" key="8">
    <source>
        <dbReference type="Proteomes" id="UP000494165"/>
    </source>
</evidence>
<dbReference type="Pfam" id="PF03343">
    <property type="entry name" value="SART-1"/>
    <property type="match status" value="1"/>
</dbReference>
<dbReference type="PANTHER" id="PTHR14152">
    <property type="entry name" value="SQUAMOUS CELL CARCINOMA ANTIGEN RECOGNISED BY CYTOTOXIC T LYMPHOCYTES"/>
    <property type="match status" value="1"/>
</dbReference>
<dbReference type="GO" id="GO:0000481">
    <property type="term" value="P:maturation of 5S rRNA"/>
    <property type="evidence" value="ECO:0007669"/>
    <property type="project" value="TreeGrafter"/>
</dbReference>
<keyword evidence="3" id="KW-0507">mRNA processing</keyword>
<organism evidence="7 8">
    <name type="scientific">Cloeon dipterum</name>
    <dbReference type="NCBI Taxonomy" id="197152"/>
    <lineage>
        <taxon>Eukaryota</taxon>
        <taxon>Metazoa</taxon>
        <taxon>Ecdysozoa</taxon>
        <taxon>Arthropoda</taxon>
        <taxon>Hexapoda</taxon>
        <taxon>Insecta</taxon>
        <taxon>Pterygota</taxon>
        <taxon>Palaeoptera</taxon>
        <taxon>Ephemeroptera</taxon>
        <taxon>Pisciforma</taxon>
        <taxon>Baetidae</taxon>
        <taxon>Cloeon</taxon>
    </lineage>
</organism>
<protein>
    <recommendedName>
        <fullName evidence="9">U4/U6.U5 tri-snRNP-associated protein 1</fullName>
    </recommendedName>
</protein>
<dbReference type="GO" id="GO:0045292">
    <property type="term" value="P:mRNA cis splicing, via spliceosome"/>
    <property type="evidence" value="ECO:0007669"/>
    <property type="project" value="TreeGrafter"/>
</dbReference>
<sequence>MGSSTKKHKSDKTRDSRKRKHRSRSKSPETSERSDRQDRHRHRRHHRRRSDKNDKNEHYSSEDEVSAPAAPPPPKLSRESTTPPPAPTISSGSNSEALSIDDTNKLRAKLGLKPLKVDDGDGGEKSSGPKKTAAELMGGKDMGEFVHRAPENLGAKAKAEKLRQKLKDRRDKREIDNKLRRIKGLGDESSDDDAVAWVNKSRKIQDEKAQAAKRAKMLEEMDEEFGVGELVHDEFQHARRQAYTAKDLRGLKVQHDLEALTEDRQVILTLEDKGVLDEEDDVLVNVNLKDDEKYKKNNERKKQNKTGYSAYDDEQVDKFGNIEKSLLGKYDEEIDGEKRQSFVIGTESDELERREYERKIIQAKLQKKTLETLATPGLVLASEYYTKEEMFKFKKPKKVRKIRKRVLKASDLEGSAPSTSADLGRRKREEAETSSGFKPVDRQEEQKPQASSSKQEELEEMEMDSDSEDKNKTVGFLDYDDLPPPEVDLSDVRLDPDEGELELQLALNKARKLKQIKDLKPTKRIEDIAMRVAQIKQEQEGEEVGSGGHNIMLNATAEFCRTLGDIPTYGMAGNRDENVDELMDYDPNDGKKTTDDDKEVRGTWNEVEVDDTPVDILPPEAPILEEEPDVGSGVAGALRLAVSKGYLEKETSNKPSNSRMNHLQAQNYSIDDKNYIEDDKHSRRERFNGPTSDFREKDGYKPNIKLEYIDDDGKILNEKEAFRYLSHKFHGKGPGKNKVEKRIKKMEQEALMKQMNSTDTPLGTVTMLQQKQKETHCPYVVLSGSKQLTSISKTKM</sequence>
<feature type="compositionally biased region" description="Basic and acidic residues" evidence="6">
    <location>
        <begin position="157"/>
        <end position="172"/>
    </location>
</feature>
<comment type="subcellular location">
    <subcellularLocation>
        <location evidence="1">Nucleus</location>
    </subcellularLocation>
</comment>
<evidence type="ECO:0000256" key="1">
    <source>
        <dbReference type="ARBA" id="ARBA00004123"/>
    </source>
</evidence>
<keyword evidence="4" id="KW-0508">mRNA splicing</keyword>
<feature type="compositionally biased region" description="Basic residues" evidence="6">
    <location>
        <begin position="1"/>
        <end position="25"/>
    </location>
</feature>
<dbReference type="InterPro" id="IPR045347">
    <property type="entry name" value="HIND"/>
</dbReference>
<reference evidence="7 8" key="1">
    <citation type="submission" date="2020-04" db="EMBL/GenBank/DDBJ databases">
        <authorList>
            <person name="Alioto T."/>
            <person name="Alioto T."/>
            <person name="Gomez Garrido J."/>
        </authorList>
    </citation>
    <scope>NUCLEOTIDE SEQUENCE [LARGE SCALE GENOMIC DNA]</scope>
</reference>
<feature type="compositionally biased region" description="Basic and acidic residues" evidence="6">
    <location>
        <begin position="115"/>
        <end position="124"/>
    </location>
</feature>
<comment type="similarity">
    <text evidence="2">Belongs to the SNU66/SART1 family.</text>
</comment>
<feature type="region of interest" description="Disordered" evidence="6">
    <location>
        <begin position="679"/>
        <end position="698"/>
    </location>
</feature>
<evidence type="ECO:0000256" key="5">
    <source>
        <dbReference type="ARBA" id="ARBA00023242"/>
    </source>
</evidence>
<evidence type="ECO:0000313" key="7">
    <source>
        <dbReference type="EMBL" id="CAB3375522.1"/>
    </source>
</evidence>
<dbReference type="AlphaFoldDB" id="A0A8S1CXL6"/>